<dbReference type="Gene3D" id="1.10.357.40">
    <property type="entry name" value="YbiA-like"/>
    <property type="match status" value="1"/>
</dbReference>
<feature type="domain" description="NADAR" evidence="1">
    <location>
        <begin position="27"/>
        <end position="176"/>
    </location>
</feature>
<organism evidence="2 3">
    <name type="scientific">Candidula unifasciata</name>
    <dbReference type="NCBI Taxonomy" id="100452"/>
    <lineage>
        <taxon>Eukaryota</taxon>
        <taxon>Metazoa</taxon>
        <taxon>Spiralia</taxon>
        <taxon>Lophotrochozoa</taxon>
        <taxon>Mollusca</taxon>
        <taxon>Gastropoda</taxon>
        <taxon>Heterobranchia</taxon>
        <taxon>Euthyneura</taxon>
        <taxon>Panpulmonata</taxon>
        <taxon>Eupulmonata</taxon>
        <taxon>Stylommatophora</taxon>
        <taxon>Helicina</taxon>
        <taxon>Helicoidea</taxon>
        <taxon>Geomitridae</taxon>
        <taxon>Candidula</taxon>
    </lineage>
</organism>
<dbReference type="Proteomes" id="UP000678393">
    <property type="component" value="Unassembled WGS sequence"/>
</dbReference>
<evidence type="ECO:0000313" key="2">
    <source>
        <dbReference type="EMBL" id="CAG5125189.1"/>
    </source>
</evidence>
<keyword evidence="3" id="KW-1185">Reference proteome</keyword>
<dbReference type="CDD" id="cd15457">
    <property type="entry name" value="NADAR"/>
    <property type="match status" value="1"/>
</dbReference>
<evidence type="ECO:0000259" key="1">
    <source>
        <dbReference type="Pfam" id="PF08719"/>
    </source>
</evidence>
<dbReference type="InterPro" id="IPR012816">
    <property type="entry name" value="NADAR"/>
</dbReference>
<evidence type="ECO:0000313" key="3">
    <source>
        <dbReference type="Proteomes" id="UP000678393"/>
    </source>
</evidence>
<comment type="caution">
    <text evidence="2">The sequence shown here is derived from an EMBL/GenBank/DDBJ whole genome shotgun (WGS) entry which is preliminary data.</text>
</comment>
<proteinExistence type="predicted"/>
<dbReference type="Pfam" id="PF08719">
    <property type="entry name" value="NADAR"/>
    <property type="match status" value="1"/>
</dbReference>
<dbReference type="EMBL" id="CAJHNH020001980">
    <property type="protein sequence ID" value="CAG5125189.1"/>
    <property type="molecule type" value="Genomic_DNA"/>
</dbReference>
<protein>
    <recommendedName>
        <fullName evidence="1">NADAR domain-containing protein</fullName>
    </recommendedName>
</protein>
<dbReference type="SUPFAM" id="SSF143990">
    <property type="entry name" value="YbiA-like"/>
    <property type="match status" value="1"/>
</dbReference>
<name>A0A8S3Z7X3_9EUPU</name>
<dbReference type="NCBIfam" id="TIGR02464">
    <property type="entry name" value="ribofla_fusion"/>
    <property type="match status" value="1"/>
</dbReference>
<gene>
    <name evidence="2" type="ORF">CUNI_LOCUS10747</name>
</gene>
<reference evidence="2" key="1">
    <citation type="submission" date="2021-04" db="EMBL/GenBank/DDBJ databases">
        <authorList>
            <consortium name="Molecular Ecology Group"/>
        </authorList>
    </citation>
    <scope>NUCLEOTIDE SEQUENCE</scope>
</reference>
<dbReference type="AlphaFoldDB" id="A0A8S3Z7X3"/>
<accession>A0A8S3Z7X3</accession>
<dbReference type="InterPro" id="IPR037238">
    <property type="entry name" value="YbiA-like_sf"/>
</dbReference>
<sequence length="182" mass="21007">MADKTSSNKNKMSVKTANSEQNESYFFFYGNKSPFSQHYKARFSVDGVVYNCGEQFMMYSKAALFKDEAMKQKIMSTDDPVKQKKFGRQVQNFEKDVWNKAAETVVKIASKAKFDQNEEMRKQLFATYPKILAEASPRDRIWGIGLGASNPKTLNKANWRGQNKLGYILTEVRDELMKEYES</sequence>
<dbReference type="OrthoDB" id="6046047at2759"/>